<dbReference type="Pfam" id="PF25963">
    <property type="entry name" value="Beta-barrel_AAEA"/>
    <property type="match status" value="1"/>
</dbReference>
<dbReference type="Proteomes" id="UP000182661">
    <property type="component" value="Unassembled WGS sequence"/>
</dbReference>
<feature type="domain" description="p-hydroxybenzoic acid efflux pump subunit AaeA-like beta-barrel" evidence="9">
    <location>
        <begin position="243"/>
        <end position="337"/>
    </location>
</feature>
<evidence type="ECO:0000259" key="9">
    <source>
        <dbReference type="Pfam" id="PF25963"/>
    </source>
</evidence>
<evidence type="ECO:0000256" key="6">
    <source>
        <dbReference type="SAM" id="Phobius"/>
    </source>
</evidence>
<dbReference type="PANTHER" id="PTHR30386:SF26">
    <property type="entry name" value="TRANSPORT PROTEIN COMB"/>
    <property type="match status" value="1"/>
</dbReference>
<dbReference type="Pfam" id="PF25876">
    <property type="entry name" value="HH_MFP_RND"/>
    <property type="match status" value="1"/>
</dbReference>
<name>A0A657LSR5_9HYPH</name>
<protein>
    <submittedName>
        <fullName evidence="10">Transporter</fullName>
    </submittedName>
</protein>
<evidence type="ECO:0000256" key="3">
    <source>
        <dbReference type="ARBA" id="ARBA00022989"/>
    </source>
</evidence>
<evidence type="ECO:0000256" key="4">
    <source>
        <dbReference type="ARBA" id="ARBA00023136"/>
    </source>
</evidence>
<evidence type="ECO:0000256" key="2">
    <source>
        <dbReference type="ARBA" id="ARBA00022692"/>
    </source>
</evidence>
<sequence length="363" mass="38633">MTPPPHQETAPSANPLRRVALIVVLLALIFFVLSVFMERRTPSSSQAQVQAYVVGIAPEVTGRVVEVNVTDNASVKPDQVLFRIDPARYQIAVTEAEAALARVGQSIGASTAQVDAVQARLVQAQASRDNAAEQLGRATELTSRGVYAKTKLDEAQLAFDQAQAAVTAAEADLISAQADLGPAGNDNPELKQALAALERAQLDLLRTTARAPSTGVVTNLQLSIGKVVSAGQSAMTFIDVGTVWIAAAFKENSLEKVAVGNRAEVLFDALPGQIFRAKVESVGLGVSHGSTDPNTGLPTIRNNSGWVQEAQRFPVRLVMDDGRPKGVRYGSQATVVIYTGDHPVTNAWGSLWIRIMSVLTYVN</sequence>
<evidence type="ECO:0000259" key="7">
    <source>
        <dbReference type="Pfam" id="PF25876"/>
    </source>
</evidence>
<keyword evidence="11" id="KW-1185">Reference proteome</keyword>
<dbReference type="Pfam" id="PF25917">
    <property type="entry name" value="BSH_RND"/>
    <property type="match status" value="1"/>
</dbReference>
<keyword evidence="4 6" id="KW-0472">Membrane</keyword>
<accession>A0A657LSR5</accession>
<reference evidence="10 11" key="1">
    <citation type="submission" date="2016-02" db="EMBL/GenBank/DDBJ databases">
        <title>Genome sequencing of a beta-galactosidase producing bacteria Rhizobium sp. 59.</title>
        <authorList>
            <person name="Wang D."/>
            <person name="Kot W."/>
            <person name="Qin Y."/>
            <person name="Hansen L."/>
            <person name="Naqvi K."/>
            <person name="Rensing C."/>
        </authorList>
    </citation>
    <scope>NUCLEOTIDE SEQUENCE [LARGE SCALE GENOMIC DNA]</scope>
    <source>
        <strain evidence="10 11">59</strain>
    </source>
</reference>
<dbReference type="InterPro" id="IPR058624">
    <property type="entry name" value="MdtA-like_HH"/>
</dbReference>
<dbReference type="InterPro" id="IPR058625">
    <property type="entry name" value="MdtA-like_BSH"/>
</dbReference>
<dbReference type="Gene3D" id="2.40.50.100">
    <property type="match status" value="1"/>
</dbReference>
<evidence type="ECO:0000313" key="11">
    <source>
        <dbReference type="Proteomes" id="UP000182661"/>
    </source>
</evidence>
<comment type="subcellular location">
    <subcellularLocation>
        <location evidence="1">Membrane</location>
        <topology evidence="1">Single-pass membrane protein</topology>
    </subcellularLocation>
</comment>
<feature type="domain" description="Multidrug resistance protein MdtA-like barrel-sandwich hybrid" evidence="8">
    <location>
        <begin position="54"/>
        <end position="236"/>
    </location>
</feature>
<dbReference type="SUPFAM" id="SSF111369">
    <property type="entry name" value="HlyD-like secretion proteins"/>
    <property type="match status" value="3"/>
</dbReference>
<keyword evidence="2 6" id="KW-0812">Transmembrane</keyword>
<evidence type="ECO:0000259" key="8">
    <source>
        <dbReference type="Pfam" id="PF25917"/>
    </source>
</evidence>
<evidence type="ECO:0000313" key="10">
    <source>
        <dbReference type="EMBL" id="OJF97433.1"/>
    </source>
</evidence>
<gene>
    <name evidence="10" type="ORF">AX760_16970</name>
</gene>
<dbReference type="AlphaFoldDB" id="A0A657LSR5"/>
<evidence type="ECO:0000256" key="5">
    <source>
        <dbReference type="SAM" id="Coils"/>
    </source>
</evidence>
<dbReference type="InterPro" id="IPR050739">
    <property type="entry name" value="MFP"/>
</dbReference>
<comment type="caution">
    <text evidence="10">The sequence shown here is derived from an EMBL/GenBank/DDBJ whole genome shotgun (WGS) entry which is preliminary data.</text>
</comment>
<keyword evidence="3 6" id="KW-1133">Transmembrane helix</keyword>
<organism evidence="10 11">
    <name type="scientific">Pararhizobium antarcticum</name>
    <dbReference type="NCBI Taxonomy" id="1798805"/>
    <lineage>
        <taxon>Bacteria</taxon>
        <taxon>Pseudomonadati</taxon>
        <taxon>Pseudomonadota</taxon>
        <taxon>Alphaproteobacteria</taxon>
        <taxon>Hyphomicrobiales</taxon>
        <taxon>Rhizobiaceae</taxon>
        <taxon>Rhizobium/Agrobacterium group</taxon>
        <taxon>Pararhizobium</taxon>
    </lineage>
</organism>
<feature type="transmembrane region" description="Helical" evidence="6">
    <location>
        <begin position="20"/>
        <end position="37"/>
    </location>
</feature>
<evidence type="ECO:0000256" key="1">
    <source>
        <dbReference type="ARBA" id="ARBA00004167"/>
    </source>
</evidence>
<feature type="domain" description="Multidrug resistance protein MdtA-like alpha-helical hairpin" evidence="7">
    <location>
        <begin position="115"/>
        <end position="180"/>
    </location>
</feature>
<proteinExistence type="predicted"/>
<dbReference type="GO" id="GO:0016020">
    <property type="term" value="C:membrane"/>
    <property type="evidence" value="ECO:0007669"/>
    <property type="project" value="UniProtKB-SubCell"/>
</dbReference>
<dbReference type="Gene3D" id="1.10.287.470">
    <property type="entry name" value="Helix hairpin bin"/>
    <property type="match status" value="1"/>
</dbReference>
<feature type="coiled-coil region" evidence="5">
    <location>
        <begin position="114"/>
        <end position="210"/>
    </location>
</feature>
<dbReference type="PANTHER" id="PTHR30386">
    <property type="entry name" value="MEMBRANE FUSION SUBUNIT OF EMRAB-TOLC MULTIDRUG EFFLUX PUMP"/>
    <property type="match status" value="1"/>
</dbReference>
<dbReference type="Gene3D" id="2.40.30.170">
    <property type="match status" value="1"/>
</dbReference>
<keyword evidence="5" id="KW-0175">Coiled coil</keyword>
<dbReference type="InterPro" id="IPR058634">
    <property type="entry name" value="AaeA-lik-b-barrel"/>
</dbReference>
<dbReference type="EMBL" id="LSRP01000083">
    <property type="protein sequence ID" value="OJF97433.1"/>
    <property type="molecule type" value="Genomic_DNA"/>
</dbReference>